<evidence type="ECO:0000256" key="2">
    <source>
        <dbReference type="ARBA" id="ARBA00022692"/>
    </source>
</evidence>
<reference evidence="6" key="2">
    <citation type="journal article" date="2022" name="Microbiol. Resour. Announc.">
        <title>Metagenome Sequencing to Explore Phylogenomics of Terrestrial Cyanobacteria.</title>
        <authorList>
            <person name="Ward R.D."/>
            <person name="Stajich J.E."/>
            <person name="Johansen J.R."/>
            <person name="Huntemann M."/>
            <person name="Clum A."/>
            <person name="Foster B."/>
            <person name="Foster B."/>
            <person name="Roux S."/>
            <person name="Palaniappan K."/>
            <person name="Varghese N."/>
            <person name="Mukherjee S."/>
            <person name="Reddy T.B.K."/>
            <person name="Daum C."/>
            <person name="Copeland A."/>
            <person name="Chen I.A."/>
            <person name="Ivanova N.N."/>
            <person name="Kyrpides N.C."/>
            <person name="Shapiro N."/>
            <person name="Eloe-Fadrosh E.A."/>
            <person name="Pietrasiak N."/>
        </authorList>
    </citation>
    <scope>NUCLEOTIDE SEQUENCE</scope>
    <source>
        <strain evidence="6">GSE-NOS-MK-12-04C</strain>
    </source>
</reference>
<dbReference type="PANTHER" id="PTHR12714">
    <property type="entry name" value="PROTEIN-S ISOPRENYLCYSTEINE O-METHYLTRANSFERASE"/>
    <property type="match status" value="1"/>
</dbReference>
<feature type="transmembrane region" description="Helical" evidence="5">
    <location>
        <begin position="51"/>
        <end position="72"/>
    </location>
</feature>
<dbReference type="Pfam" id="PF04191">
    <property type="entry name" value="PEMT"/>
    <property type="match status" value="1"/>
</dbReference>
<keyword evidence="2 5" id="KW-0812">Transmembrane</keyword>
<dbReference type="PANTHER" id="PTHR12714:SF24">
    <property type="entry name" value="SLR1182 PROTEIN"/>
    <property type="match status" value="1"/>
</dbReference>
<organism evidence="6 7">
    <name type="scientific">Cyanomargarita calcarea GSE-NOS-MK-12-04C</name>
    <dbReference type="NCBI Taxonomy" id="2839659"/>
    <lineage>
        <taxon>Bacteria</taxon>
        <taxon>Bacillati</taxon>
        <taxon>Cyanobacteriota</taxon>
        <taxon>Cyanophyceae</taxon>
        <taxon>Nostocales</taxon>
        <taxon>Cyanomargaritaceae</taxon>
        <taxon>Cyanomargarita</taxon>
    </lineage>
</organism>
<dbReference type="Proteomes" id="UP000729701">
    <property type="component" value="Unassembled WGS sequence"/>
</dbReference>
<comment type="caution">
    <text evidence="6">The sequence shown here is derived from an EMBL/GenBank/DDBJ whole genome shotgun (WGS) entry which is preliminary data.</text>
</comment>
<keyword evidence="4 5" id="KW-0472">Membrane</keyword>
<evidence type="ECO:0000313" key="6">
    <source>
        <dbReference type="EMBL" id="MBW4668593.1"/>
    </source>
</evidence>
<dbReference type="GO" id="GO:0012505">
    <property type="term" value="C:endomembrane system"/>
    <property type="evidence" value="ECO:0007669"/>
    <property type="project" value="UniProtKB-SubCell"/>
</dbReference>
<proteinExistence type="predicted"/>
<gene>
    <name evidence="6" type="ORF">KME60_14500</name>
</gene>
<protein>
    <submittedName>
        <fullName evidence="6">Isoprenylcysteine carboxylmethyltransferase family protein</fullName>
    </submittedName>
</protein>
<dbReference type="Gene3D" id="1.20.120.1630">
    <property type="match status" value="1"/>
</dbReference>
<reference evidence="6" key="1">
    <citation type="submission" date="2021-05" db="EMBL/GenBank/DDBJ databases">
        <authorList>
            <person name="Pietrasiak N."/>
            <person name="Ward R."/>
            <person name="Stajich J.E."/>
            <person name="Kurbessoian T."/>
        </authorList>
    </citation>
    <scope>NUCLEOTIDE SEQUENCE</scope>
    <source>
        <strain evidence="6">GSE-NOS-MK-12-04C</strain>
    </source>
</reference>
<feature type="transmembrane region" description="Helical" evidence="5">
    <location>
        <begin position="20"/>
        <end position="39"/>
    </location>
</feature>
<keyword evidence="3 5" id="KW-1133">Transmembrane helix</keyword>
<evidence type="ECO:0000313" key="7">
    <source>
        <dbReference type="Proteomes" id="UP000729701"/>
    </source>
</evidence>
<evidence type="ECO:0000256" key="1">
    <source>
        <dbReference type="ARBA" id="ARBA00004127"/>
    </source>
</evidence>
<comment type="subcellular location">
    <subcellularLocation>
        <location evidence="1">Endomembrane system</location>
        <topology evidence="1">Multi-pass membrane protein</topology>
    </subcellularLocation>
</comment>
<dbReference type="EMBL" id="JAHHGZ010000014">
    <property type="protein sequence ID" value="MBW4668593.1"/>
    <property type="molecule type" value="Genomic_DNA"/>
</dbReference>
<dbReference type="InterPro" id="IPR007318">
    <property type="entry name" value="Phopholipid_MeTrfase"/>
</dbReference>
<accession>A0A951USE2</accession>
<feature type="transmembrane region" description="Helical" evidence="5">
    <location>
        <begin position="112"/>
        <end position="139"/>
    </location>
</feature>
<name>A0A951USE2_9CYAN</name>
<evidence type="ECO:0000256" key="5">
    <source>
        <dbReference type="SAM" id="Phobius"/>
    </source>
</evidence>
<dbReference type="GO" id="GO:0016740">
    <property type="term" value="F:transferase activity"/>
    <property type="evidence" value="ECO:0007669"/>
    <property type="project" value="UniProtKB-ARBA"/>
</dbReference>
<evidence type="ECO:0000256" key="3">
    <source>
        <dbReference type="ARBA" id="ARBA00022989"/>
    </source>
</evidence>
<evidence type="ECO:0000256" key="4">
    <source>
        <dbReference type="ARBA" id="ARBA00023136"/>
    </source>
</evidence>
<dbReference type="AlphaFoldDB" id="A0A951USE2"/>
<sequence length="172" mass="19593">MNILKKWGFTHDTWRGQHGEYWVLGQAILLIGFIFLPVWRLASLSIDKYPILLYTSWGLAAALGLVAAILILKGLLDLGGINLTPLPYPRNDGQLVKSGVYSFVRHPLYSGVILLALGWAVFQWSLSHLVATTILLAFFNAKADREEVWLTQKYPDYPDYRNSVKKLMPWLY</sequence>